<keyword evidence="6" id="KW-0808">Transferase</keyword>
<sequence>MNAFLLISPIFLIRFGLLKMINKDALSRAAFFAPLVGSEKVAYLFYQLSNAFIILYSIFLKIQTKPPLFFMALFTYILGISILIIATVNFAKPGQSGINTNGIYKISRNPMYVGYFIYFLGCVLLTHSILLLISLLVFQISAHWIILSEERWCVNKFGTEYINYMNKVKRYI</sequence>
<organism evidence="6">
    <name type="scientific">Lacrimispora sp. BS-2</name>
    <dbReference type="NCBI Taxonomy" id="3151850"/>
    <lineage>
        <taxon>Bacteria</taxon>
        <taxon>Bacillati</taxon>
        <taxon>Bacillota</taxon>
        <taxon>Clostridia</taxon>
        <taxon>Lachnospirales</taxon>
        <taxon>Lachnospiraceae</taxon>
        <taxon>Lacrimispora</taxon>
    </lineage>
</organism>
<dbReference type="RefSeq" id="WP_349947422.1">
    <property type="nucleotide sequence ID" value="NZ_CP157940.1"/>
</dbReference>
<evidence type="ECO:0000256" key="5">
    <source>
        <dbReference type="SAM" id="Phobius"/>
    </source>
</evidence>
<keyword evidence="6" id="KW-0489">Methyltransferase</keyword>
<dbReference type="GO" id="GO:0008168">
    <property type="term" value="F:methyltransferase activity"/>
    <property type="evidence" value="ECO:0007669"/>
    <property type="project" value="UniProtKB-KW"/>
</dbReference>
<name>A0AAU7PQT6_9FIRM</name>
<dbReference type="InterPro" id="IPR007318">
    <property type="entry name" value="Phopholipid_MeTrfase"/>
</dbReference>
<proteinExistence type="predicted"/>
<dbReference type="AlphaFoldDB" id="A0AAU7PQT6"/>
<feature type="transmembrane region" description="Helical" evidence="5">
    <location>
        <begin position="111"/>
        <end position="138"/>
    </location>
</feature>
<dbReference type="GO" id="GO:0012505">
    <property type="term" value="C:endomembrane system"/>
    <property type="evidence" value="ECO:0007669"/>
    <property type="project" value="UniProtKB-SubCell"/>
</dbReference>
<keyword evidence="3 5" id="KW-1133">Transmembrane helix</keyword>
<evidence type="ECO:0000256" key="2">
    <source>
        <dbReference type="ARBA" id="ARBA00022692"/>
    </source>
</evidence>
<keyword evidence="4 5" id="KW-0472">Membrane</keyword>
<evidence type="ECO:0000256" key="1">
    <source>
        <dbReference type="ARBA" id="ARBA00004127"/>
    </source>
</evidence>
<comment type="subcellular location">
    <subcellularLocation>
        <location evidence="1">Endomembrane system</location>
        <topology evidence="1">Multi-pass membrane protein</topology>
    </subcellularLocation>
</comment>
<accession>A0AAU7PQT6</accession>
<evidence type="ECO:0000256" key="4">
    <source>
        <dbReference type="ARBA" id="ARBA00023136"/>
    </source>
</evidence>
<protein>
    <submittedName>
        <fullName evidence="6">Methyltransferase</fullName>
    </submittedName>
</protein>
<dbReference type="Gene3D" id="1.20.120.1630">
    <property type="match status" value="1"/>
</dbReference>
<feature type="transmembrane region" description="Helical" evidence="5">
    <location>
        <begin position="67"/>
        <end position="91"/>
    </location>
</feature>
<evidence type="ECO:0000313" key="6">
    <source>
        <dbReference type="EMBL" id="XBS54731.1"/>
    </source>
</evidence>
<dbReference type="Pfam" id="PF04191">
    <property type="entry name" value="PEMT"/>
    <property type="match status" value="1"/>
</dbReference>
<dbReference type="GO" id="GO:0032259">
    <property type="term" value="P:methylation"/>
    <property type="evidence" value="ECO:0007669"/>
    <property type="project" value="UniProtKB-KW"/>
</dbReference>
<evidence type="ECO:0000256" key="3">
    <source>
        <dbReference type="ARBA" id="ARBA00022989"/>
    </source>
</evidence>
<gene>
    <name evidence="6" type="ORF">ABFV83_02750</name>
</gene>
<dbReference type="EMBL" id="CP157940">
    <property type="protein sequence ID" value="XBS54731.1"/>
    <property type="molecule type" value="Genomic_DNA"/>
</dbReference>
<feature type="transmembrane region" description="Helical" evidence="5">
    <location>
        <begin position="42"/>
        <end position="60"/>
    </location>
</feature>
<keyword evidence="2 5" id="KW-0812">Transmembrane</keyword>
<reference evidence="6" key="1">
    <citation type="submission" date="2024-06" db="EMBL/GenBank/DDBJ databases">
        <title>Lacrimispora cavernae sp. nov., a novel anaerobe isolated from bat guano pile inside a cave.</title>
        <authorList>
            <person name="Miller S.L."/>
            <person name="Lu N."/>
            <person name="King J."/>
            <person name="Sankaranarayanan K."/>
            <person name="Lawson P.A."/>
        </authorList>
    </citation>
    <scope>NUCLEOTIDE SEQUENCE</scope>
    <source>
        <strain evidence="6">BS-2</strain>
    </source>
</reference>